<name>A0ABZ2IGS1_9CAUL</name>
<dbReference type="RefSeq" id="WP_338577684.1">
    <property type="nucleotide sequence ID" value="NZ_CP146369.1"/>
</dbReference>
<gene>
    <name evidence="1" type="ORF">V8J38_01935</name>
</gene>
<accession>A0ABZ2IGS1</accession>
<sequence length="308" mass="35714">MITPTPVITMPDNITAPIAFEAADFITQLTDWRIVQTSTDPLAFDIEWDDVFAGAFEFDGSWQTRDYANAYIAQWITELIRTGLNKTSLRRMSLQTPQEAPAEPFLAGLKERACIALHDALRAHYNDSLTQWERDARTCAGLIENPNDQERFRSYVGLDQVVSEDAARKALKYVHRRMHWHIVHEDRWFDLRPDWRFEAAAPRRNALDEATRARALVCRCLEVLAADDLDRRLAGEEPAAITREALMDDLVQRFTRDGAWGLINLVLIRDRIVFSLPSPDMERATSREIIERQHERLFLPHRMRFEKP</sequence>
<proteinExistence type="predicted"/>
<evidence type="ECO:0000313" key="1">
    <source>
        <dbReference type="EMBL" id="WWT55222.1"/>
    </source>
</evidence>
<protein>
    <submittedName>
        <fullName evidence="1">Uncharacterized protein</fullName>
    </submittedName>
</protein>
<evidence type="ECO:0000313" key="2">
    <source>
        <dbReference type="Proteomes" id="UP001363460"/>
    </source>
</evidence>
<keyword evidence="2" id="KW-1185">Reference proteome</keyword>
<dbReference type="EMBL" id="CP146369">
    <property type="protein sequence ID" value="WWT55222.1"/>
    <property type="molecule type" value="Genomic_DNA"/>
</dbReference>
<organism evidence="1 2">
    <name type="scientific">Brevundimonas olei</name>
    <dbReference type="NCBI Taxonomy" id="657642"/>
    <lineage>
        <taxon>Bacteria</taxon>
        <taxon>Pseudomonadati</taxon>
        <taxon>Pseudomonadota</taxon>
        <taxon>Alphaproteobacteria</taxon>
        <taxon>Caulobacterales</taxon>
        <taxon>Caulobacteraceae</taxon>
        <taxon>Brevundimonas</taxon>
    </lineage>
</organism>
<reference evidence="1 2" key="1">
    <citation type="submission" date="2024-02" db="EMBL/GenBank/DDBJ databases">
        <title>Distribution and functional of Brevundimonas-related endobacteria within Verticillium dahliae.</title>
        <authorList>
            <person name="Zeng H."/>
        </authorList>
    </citation>
    <scope>NUCLEOTIDE SEQUENCE [LARGE SCALE GENOMIC DNA]</scope>
    <source>
        <strain evidence="1 2">TRM 44200</strain>
    </source>
</reference>
<dbReference type="Proteomes" id="UP001363460">
    <property type="component" value="Chromosome"/>
</dbReference>